<feature type="region of interest" description="Disordered" evidence="1">
    <location>
        <begin position="572"/>
        <end position="591"/>
    </location>
</feature>
<dbReference type="SUPFAM" id="SSF56235">
    <property type="entry name" value="N-terminal nucleophile aminohydrolases (Ntn hydrolases)"/>
    <property type="match status" value="1"/>
</dbReference>
<dbReference type="InterPro" id="IPR025558">
    <property type="entry name" value="DUF4283"/>
</dbReference>
<keyword evidence="5" id="KW-1185">Reference proteome</keyword>
<dbReference type="PANTHER" id="PTHR31286:SF99">
    <property type="entry name" value="DUF4283 DOMAIN-CONTAINING PROTEIN"/>
    <property type="match status" value="1"/>
</dbReference>
<feature type="compositionally biased region" description="Polar residues" evidence="1">
    <location>
        <begin position="614"/>
        <end position="624"/>
    </location>
</feature>
<dbReference type="EMBL" id="OX459120">
    <property type="protein sequence ID" value="CAI9099770.1"/>
    <property type="molecule type" value="Genomic_DNA"/>
</dbReference>
<dbReference type="InterPro" id="IPR026960">
    <property type="entry name" value="RVT-Znf"/>
</dbReference>
<evidence type="ECO:0000313" key="4">
    <source>
        <dbReference type="EMBL" id="CAI9099770.1"/>
    </source>
</evidence>
<organism evidence="4 5">
    <name type="scientific">Oldenlandia corymbosa var. corymbosa</name>
    <dbReference type="NCBI Taxonomy" id="529605"/>
    <lineage>
        <taxon>Eukaryota</taxon>
        <taxon>Viridiplantae</taxon>
        <taxon>Streptophyta</taxon>
        <taxon>Embryophyta</taxon>
        <taxon>Tracheophyta</taxon>
        <taxon>Spermatophyta</taxon>
        <taxon>Magnoliopsida</taxon>
        <taxon>eudicotyledons</taxon>
        <taxon>Gunneridae</taxon>
        <taxon>Pentapetalae</taxon>
        <taxon>asterids</taxon>
        <taxon>lamiids</taxon>
        <taxon>Gentianales</taxon>
        <taxon>Rubiaceae</taxon>
        <taxon>Rubioideae</taxon>
        <taxon>Spermacoceae</taxon>
        <taxon>Hedyotis-Oldenlandia complex</taxon>
        <taxon>Oldenlandia</taxon>
    </lineage>
</organism>
<dbReference type="InterPro" id="IPR040256">
    <property type="entry name" value="At4g02000-like"/>
</dbReference>
<name>A0AAV1CWK3_OLDCO</name>
<evidence type="ECO:0000256" key="1">
    <source>
        <dbReference type="SAM" id="MobiDB-lite"/>
    </source>
</evidence>
<dbReference type="InterPro" id="IPR029055">
    <property type="entry name" value="Ntn_hydrolases_N"/>
</dbReference>
<feature type="region of interest" description="Disordered" evidence="1">
    <location>
        <begin position="514"/>
        <end position="567"/>
    </location>
</feature>
<dbReference type="PANTHER" id="PTHR31286">
    <property type="entry name" value="GLYCINE-RICH CELL WALL STRUCTURAL PROTEIN 1.8-LIKE"/>
    <property type="match status" value="1"/>
</dbReference>
<accession>A0AAV1CWK3</accession>
<dbReference type="SUPFAM" id="SSF56219">
    <property type="entry name" value="DNase I-like"/>
    <property type="match status" value="1"/>
</dbReference>
<protein>
    <submittedName>
        <fullName evidence="4">OLC1v1036634C1</fullName>
    </submittedName>
</protein>
<evidence type="ECO:0000313" key="5">
    <source>
        <dbReference type="Proteomes" id="UP001161247"/>
    </source>
</evidence>
<dbReference type="Proteomes" id="UP001161247">
    <property type="component" value="Chromosome 3"/>
</dbReference>
<feature type="domain" description="Reverse transcriptase zinc-binding" evidence="2">
    <location>
        <begin position="853"/>
        <end position="934"/>
    </location>
</feature>
<feature type="compositionally biased region" description="Basic and acidic residues" evidence="1">
    <location>
        <begin position="546"/>
        <end position="563"/>
    </location>
</feature>
<dbReference type="AlphaFoldDB" id="A0AAV1CWK3"/>
<dbReference type="InterPro" id="IPR036691">
    <property type="entry name" value="Endo/exonu/phosph_ase_sf"/>
</dbReference>
<evidence type="ECO:0000259" key="3">
    <source>
        <dbReference type="Pfam" id="PF14111"/>
    </source>
</evidence>
<dbReference type="Pfam" id="PF14111">
    <property type="entry name" value="DUF4283"/>
    <property type="match status" value="1"/>
</dbReference>
<feature type="region of interest" description="Disordered" evidence="1">
    <location>
        <begin position="614"/>
        <end position="660"/>
    </location>
</feature>
<gene>
    <name evidence="4" type="ORF">OLC1_LOCUS9723</name>
</gene>
<feature type="compositionally biased region" description="Polar residues" evidence="1">
    <location>
        <begin position="533"/>
        <end position="543"/>
    </location>
</feature>
<evidence type="ECO:0000259" key="2">
    <source>
        <dbReference type="Pfam" id="PF13966"/>
    </source>
</evidence>
<sequence>MMRRMTPTISVNDPGLRRARCPGDVVKWHPYYQPHMGEGAEVVNPESIREDQLRAGLKCVWVSHPDEPLDEGGPPSFAFYFNGGVVLALNHPRSAKDDDCKSAGWDYTTSAPELYRVDGMGVVIKGQSFASGSGFEWAYSNMEKYGGYSSWEIELVAKSIVHVAHRTRKDRDDQGCDLSATNGEDFVSVYLVGSDGWMDKLGVQMDTNMDEHAQSGLTEENPATKKVKNREETFEIRSELFSFKAAVLNSQGSGKVKVPGREPAHVNEDEVIHSEKDGIGSVMFLDPIHQRMKKSMGYSIVVSPLGWTVTYGALIGRLDKIWNLKGEFKVTDQVHGHYVIRLSLEEDCNYVLLNGPWTMGAICYLRVYPWTPKFDAKSDNLTAVAAWIRIQEIPLQYFHEAILRNVVKSIGSYIKADEITLTGTRGKYARIAIQLDLVERLKGMVGVDGASYKIEYQDLPLICFAYGMYGHKSESCPTFPVHTVANSAGAETGATQVGDQVNLQVTKPDQDEGVALMASSGPKGFEAGLGSGKTPNTNGSSTGSKRKNDNIDKSSWGPKKDSSKGQAVMVDKPTVENPPVAQKAQASKPVGKTIMQKPESSTVNVVVNIEGTQSELTTESSKNISDGEKGTHTVAKLPHPNPKINPITKGRSLQNNDQTPHPVEVAAIPPNLSKAFPVKSTLRIKVNSKAPNVHLMEYSDMMVETLEPQDTDERPSDMEGVLLADEIHLGKKQCHERLDRVLANDEWIATFSDTLVKHLTRVASDHSPLLIRMKVGVDVIPNRKSFRYLAAWESHKSWLQWLRKNWCVNEPLILALQNLEVIKYIMVVPPPQNAMGEDRVVWSSTASGRCTTASAFQALYAGRWSCKERKWEAVWKWQGPEKIKMFLWLFRKALLVNAERCRRHMTEDGSCHICGVLETKLHVFHDCTRSKWIWQSINPSLEASFWEELDLQSWILSNLLSSTLQVGFPWKMWFATACWKIWTGRNEKSFDAAAVKKRELLLIIRAAVKEIAWTNEDFKRRTIGLPMNTLFLSWKPPPVGSIKINMDGAIDPLLCSAVAGGVFRDSSGNWQRRSYGGCSMA</sequence>
<proteinExistence type="predicted"/>
<feature type="domain" description="DUF4283" evidence="3">
    <location>
        <begin position="294"/>
        <end position="376"/>
    </location>
</feature>
<dbReference type="Pfam" id="PF13966">
    <property type="entry name" value="zf-RVT"/>
    <property type="match status" value="1"/>
</dbReference>
<reference evidence="4" key="1">
    <citation type="submission" date="2023-03" db="EMBL/GenBank/DDBJ databases">
        <authorList>
            <person name="Julca I."/>
        </authorList>
    </citation>
    <scope>NUCLEOTIDE SEQUENCE</scope>
</reference>